<dbReference type="Proteomes" id="UP001164539">
    <property type="component" value="Chromosome 4"/>
</dbReference>
<evidence type="ECO:0000313" key="2">
    <source>
        <dbReference type="Proteomes" id="UP001164539"/>
    </source>
</evidence>
<proteinExistence type="predicted"/>
<dbReference type="EMBL" id="CM051397">
    <property type="protein sequence ID" value="KAJ4721600.1"/>
    <property type="molecule type" value="Genomic_DNA"/>
</dbReference>
<organism evidence="1 2">
    <name type="scientific">Melia azedarach</name>
    <name type="common">Chinaberry tree</name>
    <dbReference type="NCBI Taxonomy" id="155640"/>
    <lineage>
        <taxon>Eukaryota</taxon>
        <taxon>Viridiplantae</taxon>
        <taxon>Streptophyta</taxon>
        <taxon>Embryophyta</taxon>
        <taxon>Tracheophyta</taxon>
        <taxon>Spermatophyta</taxon>
        <taxon>Magnoliopsida</taxon>
        <taxon>eudicotyledons</taxon>
        <taxon>Gunneridae</taxon>
        <taxon>Pentapetalae</taxon>
        <taxon>rosids</taxon>
        <taxon>malvids</taxon>
        <taxon>Sapindales</taxon>
        <taxon>Meliaceae</taxon>
        <taxon>Melia</taxon>
    </lineage>
</organism>
<protein>
    <submittedName>
        <fullName evidence="1">NBS-LRR type disease resistance protein</fullName>
    </submittedName>
</protein>
<name>A0ACC1YCS6_MELAZ</name>
<sequence length="940" mass="107635">MCERTMKVILMLISSNCSQNYIYLHTCTFLLKRFSQLLELTMGNLFSASISCDATISRCLDCSVRKTAYICQLQDNLLILETELKKLIEGRDDVLIKVRVAEQQGMKRLAKVQGWLSRVQGVETEAGKLIEQSGREVEQLCVGGFCSKNCKSSYKFGEKVFKTLRIVENLKGEGDFKEVAQTVPETPVDERPITPAIIGLQSTFDKVWRCLTEEKARIIGIYGMGGVGKTTLLTKINNKFVEFPDKFDVVIWAVVSKDLELEKIQDSIAKKIGLFNESWKFKSLEDRAQEIFKTLNRKKFVLLLDDIWERVDLITVGLPPPTPENVSKVVFSTREVEVCGSMEAQKSFKVECLRYEDAWRLFEEKVGKETLDSYPNIPELAETVAKECGGLPLALIVVGRAMACKKTPQEWEHAIEVLRSTASKFSGMERTVYSRLKFSYDLLPSDTIRFCLLYCCLFPEDYRIKTEDLIDYWICEGFLDEYDGIGARNEGYSIIGILIHACLLEEEEDEQGNNYVKMHDVIRDMALWIASTTDHEKEKEKFLVRAGVGLTEVPSIEMWKDVTRMSLMNNKIEKLSKSPICPSLRTLFLSRCDIEKIKSDFFQSMTSLRVLDLSCNFNLPLAFQFSDLVSLKHLDLSSCYITRLPEELKYLVNLRCLKLENIFHLPRIPSEVISNLEMLRVLRMRGCAGLASQEEDSILFGDEELLVEELLCLKHLNVLTITLTSLLALQRFSSSSILQRSTRSLSLTLLKDSKSLDVSHLASLRHLERYDMSVCEDLEELKIEYTGEVKNIQVTDGFRSLCHVTIVNCSKLRHMTWLIFAPNLKRISIDQCESMEEIIKSDEVTAEAMENRVPFARLQYLGLCGLGKLKSIYANPLPFPRLKEMMVWRCTELRKLPLDCNGGSERNFIIKGDEDWWKELQWDDQATQSAFLPCFKTIGW</sequence>
<evidence type="ECO:0000313" key="1">
    <source>
        <dbReference type="EMBL" id="KAJ4721600.1"/>
    </source>
</evidence>
<keyword evidence="2" id="KW-1185">Reference proteome</keyword>
<accession>A0ACC1YCS6</accession>
<reference evidence="1 2" key="1">
    <citation type="journal article" date="2023" name="Science">
        <title>Complex scaffold remodeling in plant triterpene biosynthesis.</title>
        <authorList>
            <person name="De La Pena R."/>
            <person name="Hodgson H."/>
            <person name="Liu J.C."/>
            <person name="Stephenson M.J."/>
            <person name="Martin A.C."/>
            <person name="Owen C."/>
            <person name="Harkess A."/>
            <person name="Leebens-Mack J."/>
            <person name="Jimenez L.E."/>
            <person name="Osbourn A."/>
            <person name="Sattely E.S."/>
        </authorList>
    </citation>
    <scope>NUCLEOTIDE SEQUENCE [LARGE SCALE GENOMIC DNA]</scope>
    <source>
        <strain evidence="2">cv. JPN11</strain>
        <tissue evidence="1">Leaf</tissue>
    </source>
</reference>
<comment type="caution">
    <text evidence="1">The sequence shown here is derived from an EMBL/GenBank/DDBJ whole genome shotgun (WGS) entry which is preliminary data.</text>
</comment>
<gene>
    <name evidence="1" type="ORF">OWV82_009269</name>
</gene>